<accession>A0A8J6LYQ9</accession>
<dbReference type="AlphaFoldDB" id="A0A8J6LYQ9"/>
<comment type="caution">
    <text evidence="1">The sequence shown here is derived from an EMBL/GenBank/DDBJ whole genome shotgun (WGS) entry which is preliminary data.</text>
</comment>
<gene>
    <name evidence="1" type="ORF">H8K20_07135</name>
</gene>
<name>A0A8J6LYQ9_9FIRM</name>
<protein>
    <submittedName>
        <fullName evidence="1">Uncharacterized protein</fullName>
    </submittedName>
</protein>
<sequence>MRPKTRIRYTTRGDIVRVDQIDGRHYPVLAFCTADGRQITSRVRTSLPLEQVLNPRLTQRFLQRPLPICNVLVRYCPGDPWDFYAAYL</sequence>
<proteinExistence type="predicted"/>
<keyword evidence="2" id="KW-1185">Reference proteome</keyword>
<organism evidence="1 2">
    <name type="scientific">Neobittarella massiliensis</name>
    <name type="common">ex Bilen et al. 2018</name>
    <dbReference type="NCBI Taxonomy" id="2041842"/>
    <lineage>
        <taxon>Bacteria</taxon>
        <taxon>Bacillati</taxon>
        <taxon>Bacillota</taxon>
        <taxon>Clostridia</taxon>
        <taxon>Eubacteriales</taxon>
        <taxon>Oscillospiraceae</taxon>
        <taxon>Neobittarella (ex Bilen et al. 2018)</taxon>
    </lineage>
</organism>
<evidence type="ECO:0000313" key="2">
    <source>
        <dbReference type="Proteomes" id="UP000597668"/>
    </source>
</evidence>
<dbReference type="Proteomes" id="UP000597668">
    <property type="component" value="Unassembled WGS sequence"/>
</dbReference>
<dbReference type="EMBL" id="JACOGI010000001">
    <property type="protein sequence ID" value="MBC3516167.1"/>
    <property type="molecule type" value="Genomic_DNA"/>
</dbReference>
<dbReference type="RefSeq" id="WP_186487921.1">
    <property type="nucleotide sequence ID" value="NZ_JACOGI010000001.1"/>
</dbReference>
<reference evidence="1" key="1">
    <citation type="submission" date="2020-08" db="EMBL/GenBank/DDBJ databases">
        <authorList>
            <person name="Liu C."/>
            <person name="Sun Q."/>
        </authorList>
    </citation>
    <scope>NUCLEOTIDE SEQUENCE</scope>
    <source>
        <strain evidence="1">NSJ-65</strain>
    </source>
</reference>
<evidence type="ECO:0000313" key="1">
    <source>
        <dbReference type="EMBL" id="MBC3516167.1"/>
    </source>
</evidence>